<proteinExistence type="predicted"/>
<evidence type="ECO:0000313" key="1">
    <source>
        <dbReference type="EMBL" id="TFK59960.1"/>
    </source>
</evidence>
<sequence>MFDPLQSRRRQKVKRNEWGKLGVGGNKGSEETNEKSKGKRFPSAHPGVRHEALARLPASSLLTTVATDEASAQRPSQSSKLANVEKKMLTSEVGRGMARVRMVENPEVPRREADGTQNSELPELRKRLREELAKDIDDKCAAGGPLLFPSRFEVLTFLIAGPSNYLEGSGSQPLPSPSSSFRSSPALDKWAFNMSKIKDKDRVKAEKEGRHQKSASSTSTDTSSRPASAGGGGAAGDLAEVENVLLEPVNVPIETNGKNRDAVKIADLGNATWIEHHFTDDIQTRQYRCAEVILGAKWGTSADIGSIACVIFELITGGDYLFDPASGSQYSKDETITLRKSWSYSNG</sequence>
<gene>
    <name evidence="1" type="ORF">BDN72DRAFT_941943</name>
</gene>
<evidence type="ECO:0000313" key="2">
    <source>
        <dbReference type="Proteomes" id="UP000308600"/>
    </source>
</evidence>
<dbReference type="Proteomes" id="UP000308600">
    <property type="component" value="Unassembled WGS sequence"/>
</dbReference>
<dbReference type="EMBL" id="ML208857">
    <property type="protein sequence ID" value="TFK59960.1"/>
    <property type="molecule type" value="Genomic_DNA"/>
</dbReference>
<organism evidence="1 2">
    <name type="scientific">Pluteus cervinus</name>
    <dbReference type="NCBI Taxonomy" id="181527"/>
    <lineage>
        <taxon>Eukaryota</taxon>
        <taxon>Fungi</taxon>
        <taxon>Dikarya</taxon>
        <taxon>Basidiomycota</taxon>
        <taxon>Agaricomycotina</taxon>
        <taxon>Agaricomycetes</taxon>
        <taxon>Agaricomycetidae</taxon>
        <taxon>Agaricales</taxon>
        <taxon>Pluteineae</taxon>
        <taxon>Pluteaceae</taxon>
        <taxon>Pluteus</taxon>
    </lineage>
</organism>
<keyword evidence="2" id="KW-1185">Reference proteome</keyword>
<accession>A0ACD3A3H3</accession>
<name>A0ACD3A3H3_9AGAR</name>
<protein>
    <submittedName>
        <fullName evidence="1">Uncharacterized protein</fullName>
    </submittedName>
</protein>
<reference evidence="1 2" key="1">
    <citation type="journal article" date="2019" name="Nat. Ecol. Evol.">
        <title>Megaphylogeny resolves global patterns of mushroom evolution.</title>
        <authorList>
            <person name="Varga T."/>
            <person name="Krizsan K."/>
            <person name="Foldi C."/>
            <person name="Dima B."/>
            <person name="Sanchez-Garcia M."/>
            <person name="Sanchez-Ramirez S."/>
            <person name="Szollosi G.J."/>
            <person name="Szarkandi J.G."/>
            <person name="Papp V."/>
            <person name="Albert L."/>
            <person name="Andreopoulos W."/>
            <person name="Angelini C."/>
            <person name="Antonin V."/>
            <person name="Barry K.W."/>
            <person name="Bougher N.L."/>
            <person name="Buchanan P."/>
            <person name="Buyck B."/>
            <person name="Bense V."/>
            <person name="Catcheside P."/>
            <person name="Chovatia M."/>
            <person name="Cooper J."/>
            <person name="Damon W."/>
            <person name="Desjardin D."/>
            <person name="Finy P."/>
            <person name="Geml J."/>
            <person name="Haridas S."/>
            <person name="Hughes K."/>
            <person name="Justo A."/>
            <person name="Karasinski D."/>
            <person name="Kautmanova I."/>
            <person name="Kiss B."/>
            <person name="Kocsube S."/>
            <person name="Kotiranta H."/>
            <person name="LaButti K.M."/>
            <person name="Lechner B.E."/>
            <person name="Liimatainen K."/>
            <person name="Lipzen A."/>
            <person name="Lukacs Z."/>
            <person name="Mihaltcheva S."/>
            <person name="Morgado L.N."/>
            <person name="Niskanen T."/>
            <person name="Noordeloos M.E."/>
            <person name="Ohm R.A."/>
            <person name="Ortiz-Santana B."/>
            <person name="Ovrebo C."/>
            <person name="Racz N."/>
            <person name="Riley R."/>
            <person name="Savchenko A."/>
            <person name="Shiryaev A."/>
            <person name="Soop K."/>
            <person name="Spirin V."/>
            <person name="Szebenyi C."/>
            <person name="Tomsovsky M."/>
            <person name="Tulloss R.E."/>
            <person name="Uehling J."/>
            <person name="Grigoriev I.V."/>
            <person name="Vagvolgyi C."/>
            <person name="Papp T."/>
            <person name="Martin F.M."/>
            <person name="Miettinen O."/>
            <person name="Hibbett D.S."/>
            <person name="Nagy L.G."/>
        </authorList>
    </citation>
    <scope>NUCLEOTIDE SEQUENCE [LARGE SCALE GENOMIC DNA]</scope>
    <source>
        <strain evidence="1 2">NL-1719</strain>
    </source>
</reference>